<evidence type="ECO:0000313" key="3">
    <source>
        <dbReference type="Proteomes" id="UP001174691"/>
    </source>
</evidence>
<gene>
    <name evidence="2" type="ORF">NKR19_g1441</name>
</gene>
<dbReference type="Proteomes" id="UP001174691">
    <property type="component" value="Unassembled WGS sequence"/>
</dbReference>
<dbReference type="GO" id="GO:0001164">
    <property type="term" value="F:RNA polymerase I core promoter sequence-specific DNA binding"/>
    <property type="evidence" value="ECO:0007669"/>
    <property type="project" value="InterPro"/>
</dbReference>
<name>A0AA38SCJ8_9PEZI</name>
<dbReference type="GO" id="GO:0017025">
    <property type="term" value="F:TBP-class protein binding"/>
    <property type="evidence" value="ECO:0007669"/>
    <property type="project" value="TreeGrafter"/>
</dbReference>
<feature type="region of interest" description="Disordered" evidence="1">
    <location>
        <begin position="1"/>
        <end position="131"/>
    </location>
</feature>
<protein>
    <submittedName>
        <fullName evidence="2">Uncharacterized protein</fullName>
    </submittedName>
</protein>
<organism evidence="2 3">
    <name type="scientific">Coniochaeta hoffmannii</name>
    <dbReference type="NCBI Taxonomy" id="91930"/>
    <lineage>
        <taxon>Eukaryota</taxon>
        <taxon>Fungi</taxon>
        <taxon>Dikarya</taxon>
        <taxon>Ascomycota</taxon>
        <taxon>Pezizomycotina</taxon>
        <taxon>Sordariomycetes</taxon>
        <taxon>Sordariomycetidae</taxon>
        <taxon>Coniochaetales</taxon>
        <taxon>Coniochaetaceae</taxon>
        <taxon>Coniochaeta</taxon>
    </lineage>
</organism>
<evidence type="ECO:0000313" key="2">
    <source>
        <dbReference type="EMBL" id="KAJ9162295.1"/>
    </source>
</evidence>
<dbReference type="GO" id="GO:0001181">
    <property type="term" value="F:RNA polymerase I general transcription initiation factor activity"/>
    <property type="evidence" value="ECO:0007669"/>
    <property type="project" value="InterPro"/>
</dbReference>
<dbReference type="AlphaFoldDB" id="A0AA38SCJ8"/>
<keyword evidence="3" id="KW-1185">Reference proteome</keyword>
<dbReference type="Pfam" id="PF04090">
    <property type="entry name" value="Rrn11"/>
    <property type="match status" value="1"/>
</dbReference>
<proteinExistence type="predicted"/>
<evidence type="ECO:0000256" key="1">
    <source>
        <dbReference type="SAM" id="MobiDB-lite"/>
    </source>
</evidence>
<dbReference type="EMBL" id="JANBVN010000013">
    <property type="protein sequence ID" value="KAJ9162295.1"/>
    <property type="molecule type" value="Genomic_DNA"/>
</dbReference>
<dbReference type="GO" id="GO:0042790">
    <property type="term" value="P:nucleolar large rRNA transcription by RNA polymerase I"/>
    <property type="evidence" value="ECO:0007669"/>
    <property type="project" value="TreeGrafter"/>
</dbReference>
<feature type="region of interest" description="Disordered" evidence="1">
    <location>
        <begin position="390"/>
        <end position="422"/>
    </location>
</feature>
<dbReference type="InterPro" id="IPR053029">
    <property type="entry name" value="RNA_pol_I-specific_init_factor"/>
</dbReference>
<feature type="compositionally biased region" description="Acidic residues" evidence="1">
    <location>
        <begin position="83"/>
        <end position="94"/>
    </location>
</feature>
<sequence length="422" mass="47700">MSSSTPQHAAARKPRHKRKRSASRHRDGLPPGTINPHSHPPDLLKQFRVAGLPETELLPSVPDFPHRPLPRGYLRRRQQPGEPEGEGEDDEGGGEESGREPATTGGETDGETDAEVGKRKAAERRLRGVGRERRERERNIGVLVGILRRCVAEGDMVRAKRAFGLLVRAKIDGRGVDLRSEGFWGLGAEILMRDGETPGEGGDDDRGGRKRRWGSVQNMVLVRRFFEDLIQLHPYNRLHPDAISALDFYPVLFSCEMYNVHVELEMALGRVDEENEKDSEMQDDDSTRERRLKAAKDELREGALEVMRGVAGRMDELMMTLPYSKSLEMLRLRGMIALFMGDLEVPSPPREEDEEEEGMMKRDTEQKRAVGLFKKVLAGGGELEPWIRRLVAEHDEDDEEEDSEDQDDTPLSLPKFSSLPMR</sequence>
<dbReference type="PANTHER" id="PTHR28244">
    <property type="entry name" value="RNA POLYMERASE I-SPECIFIC TRANSCRIPTION INITIATION FACTOR RRN11"/>
    <property type="match status" value="1"/>
</dbReference>
<dbReference type="PANTHER" id="PTHR28244:SF1">
    <property type="entry name" value="RNA POLYMERASE I-SPECIFIC TRANSCRIPTION INITIATION FACTOR RRN11"/>
    <property type="match status" value="1"/>
</dbReference>
<feature type="region of interest" description="Disordered" evidence="1">
    <location>
        <begin position="344"/>
        <end position="365"/>
    </location>
</feature>
<comment type="caution">
    <text evidence="2">The sequence shown here is derived from an EMBL/GenBank/DDBJ whole genome shotgun (WGS) entry which is preliminary data.</text>
</comment>
<feature type="compositionally biased region" description="Basic residues" evidence="1">
    <location>
        <begin position="10"/>
        <end position="23"/>
    </location>
</feature>
<dbReference type="GO" id="GO:0070860">
    <property type="term" value="C:RNA polymerase I core factor complex"/>
    <property type="evidence" value="ECO:0007669"/>
    <property type="project" value="TreeGrafter"/>
</dbReference>
<accession>A0AA38SCJ8</accession>
<feature type="compositionally biased region" description="Basic and acidic residues" evidence="1">
    <location>
        <begin position="115"/>
        <end position="131"/>
    </location>
</feature>
<dbReference type="InterPro" id="IPR007224">
    <property type="entry name" value="TIF_Rrn11"/>
</dbReference>
<reference evidence="2" key="1">
    <citation type="submission" date="2022-07" db="EMBL/GenBank/DDBJ databases">
        <title>Fungi with potential for degradation of polypropylene.</title>
        <authorList>
            <person name="Gostincar C."/>
        </authorList>
    </citation>
    <scope>NUCLEOTIDE SEQUENCE</scope>
    <source>
        <strain evidence="2">EXF-13287</strain>
    </source>
</reference>
<feature type="compositionally biased region" description="Acidic residues" evidence="1">
    <location>
        <begin position="394"/>
        <end position="408"/>
    </location>
</feature>